<evidence type="ECO:0000256" key="2">
    <source>
        <dbReference type="ARBA" id="ARBA00007606"/>
    </source>
</evidence>
<feature type="domain" description="Protein kinase" evidence="17">
    <location>
        <begin position="122"/>
        <end position="453"/>
    </location>
</feature>
<dbReference type="InterPro" id="IPR050528">
    <property type="entry name" value="L-type_Lectin-RKs"/>
</dbReference>
<dbReference type="FunFam" id="1.10.510.10:FF:000240">
    <property type="entry name" value="Lectin-domain containing receptor kinase A4.3"/>
    <property type="match status" value="1"/>
</dbReference>
<dbReference type="Pfam" id="PF00139">
    <property type="entry name" value="Lectin_legB"/>
    <property type="match status" value="1"/>
</dbReference>
<keyword evidence="12" id="KW-0067">ATP-binding</keyword>
<evidence type="ECO:0000256" key="9">
    <source>
        <dbReference type="ARBA" id="ARBA00022729"/>
    </source>
</evidence>
<name>A0A7J6HRP4_CANSA</name>
<keyword evidence="14" id="KW-0472">Membrane</keyword>
<evidence type="ECO:0000256" key="13">
    <source>
        <dbReference type="ARBA" id="ARBA00022989"/>
    </source>
</evidence>
<dbReference type="PROSITE" id="PS00108">
    <property type="entry name" value="PROTEIN_KINASE_ST"/>
    <property type="match status" value="1"/>
</dbReference>
<comment type="caution">
    <text evidence="18">The sequence shown here is derived from an EMBL/GenBank/DDBJ whole genome shotgun (WGS) entry which is preliminary data.</text>
</comment>
<dbReference type="InterPro" id="IPR019825">
    <property type="entry name" value="Lectin_legB_Mn/Ca_BS"/>
</dbReference>
<dbReference type="GO" id="GO:0005886">
    <property type="term" value="C:plasma membrane"/>
    <property type="evidence" value="ECO:0007669"/>
    <property type="project" value="UniProtKB-SubCell"/>
</dbReference>
<comment type="similarity">
    <text evidence="4">In the C-terminal section; belongs to the protein kinase superfamily. Ser/Thr protein kinase family.</text>
</comment>
<dbReference type="PANTHER" id="PTHR27007">
    <property type="match status" value="1"/>
</dbReference>
<evidence type="ECO:0000256" key="8">
    <source>
        <dbReference type="ARBA" id="ARBA00022692"/>
    </source>
</evidence>
<evidence type="ECO:0000259" key="17">
    <source>
        <dbReference type="PROSITE" id="PS50011"/>
    </source>
</evidence>
<comment type="similarity">
    <text evidence="2">Belongs to the leguminous lectin family.</text>
</comment>
<dbReference type="SMART" id="SM00220">
    <property type="entry name" value="S_TKc"/>
    <property type="match status" value="1"/>
</dbReference>
<dbReference type="InterPro" id="IPR008271">
    <property type="entry name" value="Ser/Thr_kinase_AS"/>
</dbReference>
<dbReference type="Gene3D" id="1.10.510.10">
    <property type="entry name" value="Transferase(Phosphotransferase) domain 1"/>
    <property type="match status" value="1"/>
</dbReference>
<keyword evidence="16" id="KW-0325">Glycoprotein</keyword>
<dbReference type="GO" id="GO:0030246">
    <property type="term" value="F:carbohydrate binding"/>
    <property type="evidence" value="ECO:0007669"/>
    <property type="project" value="UniProtKB-KW"/>
</dbReference>
<keyword evidence="7" id="KW-0418">Kinase</keyword>
<dbReference type="InterPro" id="IPR000719">
    <property type="entry name" value="Prot_kinase_dom"/>
</dbReference>
<dbReference type="EMBL" id="JAATIQ010000029">
    <property type="protein sequence ID" value="KAF4397947.1"/>
    <property type="molecule type" value="Genomic_DNA"/>
</dbReference>
<dbReference type="GO" id="GO:0004674">
    <property type="term" value="F:protein serine/threonine kinase activity"/>
    <property type="evidence" value="ECO:0007669"/>
    <property type="project" value="UniProtKB-KW"/>
</dbReference>
<evidence type="ECO:0000256" key="1">
    <source>
        <dbReference type="ARBA" id="ARBA00004251"/>
    </source>
</evidence>
<dbReference type="InterPro" id="IPR013320">
    <property type="entry name" value="ConA-like_dom_sf"/>
</dbReference>
<evidence type="ECO:0000256" key="11">
    <source>
        <dbReference type="ARBA" id="ARBA00022741"/>
    </source>
</evidence>
<evidence type="ECO:0000256" key="16">
    <source>
        <dbReference type="ARBA" id="ARBA00023180"/>
    </source>
</evidence>
<evidence type="ECO:0000256" key="4">
    <source>
        <dbReference type="ARBA" id="ARBA00010217"/>
    </source>
</evidence>
<accession>A0A7J6HRP4</accession>
<comment type="similarity">
    <text evidence="3">In the N-terminal section; belongs to the leguminous lectin family.</text>
</comment>
<dbReference type="AlphaFoldDB" id="A0A7J6HRP4"/>
<dbReference type="SUPFAM" id="SSF56112">
    <property type="entry name" value="Protein kinase-like (PK-like)"/>
    <property type="match status" value="1"/>
</dbReference>
<evidence type="ECO:0000313" key="18">
    <source>
        <dbReference type="EMBL" id="KAF4397947.1"/>
    </source>
</evidence>
<comment type="subcellular location">
    <subcellularLocation>
        <location evidence="1">Cell membrane</location>
        <topology evidence="1">Single-pass type I membrane protein</topology>
    </subcellularLocation>
</comment>
<evidence type="ECO:0000256" key="3">
    <source>
        <dbReference type="ARBA" id="ARBA00008536"/>
    </source>
</evidence>
<dbReference type="CDD" id="cd06899">
    <property type="entry name" value="lectin_legume_LecRK_Arcelin_ConA"/>
    <property type="match status" value="1"/>
</dbReference>
<dbReference type="EC" id="2.7.11.1" evidence="5"/>
<keyword evidence="15" id="KW-0675">Receptor</keyword>
<evidence type="ECO:0000313" key="19">
    <source>
        <dbReference type="Proteomes" id="UP000583929"/>
    </source>
</evidence>
<keyword evidence="6" id="KW-1003">Cell membrane</keyword>
<keyword evidence="13" id="KW-1133">Transmembrane helix</keyword>
<evidence type="ECO:0000256" key="15">
    <source>
        <dbReference type="ARBA" id="ARBA00023170"/>
    </source>
</evidence>
<evidence type="ECO:0000256" key="5">
    <source>
        <dbReference type="ARBA" id="ARBA00012513"/>
    </source>
</evidence>
<evidence type="ECO:0000256" key="14">
    <source>
        <dbReference type="ARBA" id="ARBA00023136"/>
    </source>
</evidence>
<organism evidence="18 19">
    <name type="scientific">Cannabis sativa</name>
    <name type="common">Hemp</name>
    <name type="synonym">Marijuana</name>
    <dbReference type="NCBI Taxonomy" id="3483"/>
    <lineage>
        <taxon>Eukaryota</taxon>
        <taxon>Viridiplantae</taxon>
        <taxon>Streptophyta</taxon>
        <taxon>Embryophyta</taxon>
        <taxon>Tracheophyta</taxon>
        <taxon>Spermatophyta</taxon>
        <taxon>Magnoliopsida</taxon>
        <taxon>eudicotyledons</taxon>
        <taxon>Gunneridae</taxon>
        <taxon>Pentapetalae</taxon>
        <taxon>rosids</taxon>
        <taxon>fabids</taxon>
        <taxon>Rosales</taxon>
        <taxon>Cannabaceae</taxon>
        <taxon>Cannabis</taxon>
    </lineage>
</organism>
<keyword evidence="10" id="KW-0430">Lectin</keyword>
<keyword evidence="7" id="KW-0723">Serine/threonine-protein kinase</keyword>
<evidence type="ECO:0000256" key="7">
    <source>
        <dbReference type="ARBA" id="ARBA00022527"/>
    </source>
</evidence>
<sequence length="455" mass="50076">MEFLISSYNFIITTLIVVFFLLQKGSSVSFSFPSFDQNSINHIKLEADAYLDNGVLQLTLLPPNSSIPHGNGRASYNKAVQLRDPERELLASFTTNFEFVMDGGHKNNSGDGLAFFIAPFNSVIPNNSKGGNLGLIPRESDSIVSNPIVAVEFDTFKNYWDPNSNHVGINVNSIVSNVHVSPKTKMTNGSRVGNARISYNSTSKNLTVFLSYAGDGTVIGENTSLSSLVDLTFLGEEVRVGFSAATGDELLVVYEYLPNGSLNKHLRGEKPMLPWATRHKIVIGLASSLLYLHEEWEQCVVHRDIKSSNIMLDSNFNAKLGDFGLARLVDHERGLDTTLVAGTRGYLAPECLTTSKASKESDVYSFGVVALEICSGRKPIVSNAEEGKVMLVEWVWELYGSDQLVEAVDKGLVGTEYNDKEMECVMVVGLWCCHPDPTCRPSIKQINHRNENFAS</sequence>
<dbReference type="GO" id="GO:0005524">
    <property type="term" value="F:ATP binding"/>
    <property type="evidence" value="ECO:0007669"/>
    <property type="project" value="UniProtKB-KW"/>
</dbReference>
<keyword evidence="19" id="KW-1185">Reference proteome</keyword>
<dbReference type="Gene3D" id="2.60.120.200">
    <property type="match status" value="1"/>
</dbReference>
<keyword evidence="11" id="KW-0547">Nucleotide-binding</keyword>
<evidence type="ECO:0000256" key="10">
    <source>
        <dbReference type="ARBA" id="ARBA00022734"/>
    </source>
</evidence>
<dbReference type="InterPro" id="IPR001220">
    <property type="entry name" value="Legume_lectin_dom"/>
</dbReference>
<evidence type="ECO:0000256" key="6">
    <source>
        <dbReference type="ARBA" id="ARBA00022475"/>
    </source>
</evidence>
<gene>
    <name evidence="18" type="ORF">G4B88_019668</name>
</gene>
<dbReference type="PROSITE" id="PS00307">
    <property type="entry name" value="LECTIN_LEGUME_BETA"/>
    <property type="match status" value="1"/>
</dbReference>
<keyword evidence="9" id="KW-0732">Signal</keyword>
<reference evidence="18 19" key="1">
    <citation type="journal article" date="2020" name="bioRxiv">
        <title>Sequence and annotation of 42 cannabis genomes reveals extensive copy number variation in cannabinoid synthesis and pathogen resistance genes.</title>
        <authorList>
            <person name="Mckernan K.J."/>
            <person name="Helbert Y."/>
            <person name="Kane L.T."/>
            <person name="Ebling H."/>
            <person name="Zhang L."/>
            <person name="Liu B."/>
            <person name="Eaton Z."/>
            <person name="Mclaughlin S."/>
            <person name="Kingan S."/>
            <person name="Baybayan P."/>
            <person name="Concepcion G."/>
            <person name="Jordan M."/>
            <person name="Riva A."/>
            <person name="Barbazuk W."/>
            <person name="Harkins T."/>
        </authorList>
    </citation>
    <scope>NUCLEOTIDE SEQUENCE [LARGE SCALE GENOMIC DNA]</scope>
    <source>
        <strain evidence="19">cv. Jamaican Lion 4</strain>
        <tissue evidence="18">Leaf</tissue>
    </source>
</reference>
<dbReference type="PROSITE" id="PS50011">
    <property type="entry name" value="PROTEIN_KINASE_DOM"/>
    <property type="match status" value="1"/>
</dbReference>
<dbReference type="SUPFAM" id="SSF49899">
    <property type="entry name" value="Concanavalin A-like lectins/glucanases"/>
    <property type="match status" value="1"/>
</dbReference>
<evidence type="ECO:0000256" key="12">
    <source>
        <dbReference type="ARBA" id="ARBA00022840"/>
    </source>
</evidence>
<keyword evidence="7" id="KW-0808">Transferase</keyword>
<keyword evidence="8" id="KW-0812">Transmembrane</keyword>
<proteinExistence type="inferred from homology"/>
<protein>
    <recommendedName>
        <fullName evidence="5">non-specific serine/threonine protein kinase</fullName>
        <ecNumber evidence="5">2.7.11.1</ecNumber>
    </recommendedName>
</protein>
<dbReference type="InterPro" id="IPR011009">
    <property type="entry name" value="Kinase-like_dom_sf"/>
</dbReference>
<dbReference type="GO" id="GO:0002229">
    <property type="term" value="P:defense response to oomycetes"/>
    <property type="evidence" value="ECO:0007669"/>
    <property type="project" value="UniProtKB-ARBA"/>
</dbReference>
<dbReference type="Proteomes" id="UP000583929">
    <property type="component" value="Unassembled WGS sequence"/>
</dbReference>